<name>A0AAV7Y787_9EUKA</name>
<sequence length="825" mass="97884">MILVHPIFEGLFNQSNNSNTNTNTTNDDGDENKNEDEDEDEDGYQLEMEGEGNNNLENQYYEDLTIGDFYEPLQVLQTTLKVINKIGFNSTTEFTFLWDCLIKLFNSKDEKEFQGIIGYWQLKPMLLKGLISLQLLFLKQEIGNPLSNWNYYQNNEKINYIQIPNLIEIRILIEEIILKNKLKFIDNFNNFFNNKIKKYLNEHQLNQNPKNKTSQITKQKDEEIKNNNYLNKLINNNDKGKMIDRIFILKINEQKQNHYQQLNYHAKLNLPNLRKIIFQDFENFLQNLTIKSSILLKEYLNSFLELSDLLTIKEFERIQELFEKTLLFGIEVNNIVIQQYSILGICQSISITGKIKKIESIFKIIKKVFEGEELNSIFHYLKAIQFILNSESYLLLQPMLPLILQNLINLINSKLFFEKNQNYCKQISQFCLNIIRVYNKESISFNLFQKLITNIITKIIKKINWQFFSYICLQTEKLLLLNLITINDLEKFIILLQFNFQGINPNYYFRLFSLLITCICYLNNQNEIEKKKRDYKNLKINSIKETCFQIIFCSITLINTPSNYNYFDNMPIQNKNYTHLISKLLPNLLMQSFDHLKSIELIMIYILSKNCKKPIYLATILFNLINLIKIQDQDFDLKLKITRTFMNAIDSVNNLTYSSIREKNLYFWKFSILLFCSVLGSQEIPLFDALCVIFKTNIQNTEIFPLFLNIITLFLSKEIYTPKKHYLILLKINEKLNEFSKLKILPSQTFLIKEQITNQIQIIQNQYKQLKREKMYPLISDNNKDNGSNIKKSNQESQSKNAENKKNINRKTKFLKKLKNIKQKK</sequence>
<evidence type="ECO:0000256" key="1">
    <source>
        <dbReference type="SAM" id="MobiDB-lite"/>
    </source>
</evidence>
<gene>
    <name evidence="2" type="ORF">M0812_27278</name>
</gene>
<dbReference type="Proteomes" id="UP001146793">
    <property type="component" value="Unassembled WGS sequence"/>
</dbReference>
<comment type="caution">
    <text evidence="2">The sequence shown here is derived from an EMBL/GenBank/DDBJ whole genome shotgun (WGS) entry which is preliminary data.</text>
</comment>
<evidence type="ECO:0000313" key="2">
    <source>
        <dbReference type="EMBL" id="KAJ3424851.1"/>
    </source>
</evidence>
<feature type="compositionally biased region" description="Basic residues" evidence="1">
    <location>
        <begin position="807"/>
        <end position="825"/>
    </location>
</feature>
<feature type="compositionally biased region" description="Polar residues" evidence="1">
    <location>
        <begin position="785"/>
        <end position="801"/>
    </location>
</feature>
<feature type="region of interest" description="Disordered" evidence="1">
    <location>
        <begin position="14"/>
        <end position="43"/>
    </location>
</feature>
<protein>
    <submittedName>
        <fullName evidence="2">Gata zinc finger domain-containing protein 10-related</fullName>
    </submittedName>
</protein>
<dbReference type="EMBL" id="JANTQA010000070">
    <property type="protein sequence ID" value="KAJ3424851.1"/>
    <property type="molecule type" value="Genomic_DNA"/>
</dbReference>
<proteinExistence type="predicted"/>
<organism evidence="2 3">
    <name type="scientific">Anaeramoeba flamelloides</name>
    <dbReference type="NCBI Taxonomy" id="1746091"/>
    <lineage>
        <taxon>Eukaryota</taxon>
        <taxon>Metamonada</taxon>
        <taxon>Anaeramoebidae</taxon>
        <taxon>Anaeramoeba</taxon>
    </lineage>
</organism>
<feature type="region of interest" description="Disordered" evidence="1">
    <location>
        <begin position="779"/>
        <end position="825"/>
    </location>
</feature>
<dbReference type="AlphaFoldDB" id="A0AAV7Y787"/>
<feature type="compositionally biased region" description="Low complexity" evidence="1">
    <location>
        <begin position="16"/>
        <end position="26"/>
    </location>
</feature>
<accession>A0AAV7Y787</accession>
<feature type="compositionally biased region" description="Acidic residues" evidence="1">
    <location>
        <begin position="27"/>
        <end position="43"/>
    </location>
</feature>
<evidence type="ECO:0000313" key="3">
    <source>
        <dbReference type="Proteomes" id="UP001146793"/>
    </source>
</evidence>
<reference evidence="2" key="1">
    <citation type="submission" date="2022-08" db="EMBL/GenBank/DDBJ databases">
        <title>Novel sulphate-reducing endosymbionts in the free-living metamonad Anaeramoeba.</title>
        <authorList>
            <person name="Jerlstrom-Hultqvist J."/>
            <person name="Cepicka I."/>
            <person name="Gallot-Lavallee L."/>
            <person name="Salas-Leiva D."/>
            <person name="Curtis B.A."/>
            <person name="Zahonova K."/>
            <person name="Pipaliya S."/>
            <person name="Dacks J."/>
            <person name="Roger A.J."/>
        </authorList>
    </citation>
    <scope>NUCLEOTIDE SEQUENCE</scope>
    <source>
        <strain evidence="2">Busselton2</strain>
    </source>
</reference>